<dbReference type="SMART" id="SM00382">
    <property type="entry name" value="AAA"/>
    <property type="match status" value="1"/>
</dbReference>
<dbReference type="InterPro" id="IPR027417">
    <property type="entry name" value="P-loop_NTPase"/>
</dbReference>
<dbReference type="Pfam" id="PF00005">
    <property type="entry name" value="ABC_tran"/>
    <property type="match status" value="1"/>
</dbReference>
<keyword evidence="6" id="KW-0029">Amino-acid transport</keyword>
<dbReference type="SMART" id="SM00930">
    <property type="entry name" value="NIL"/>
    <property type="match status" value="1"/>
</dbReference>
<dbReference type="SUPFAM" id="SSF52540">
    <property type="entry name" value="P-loop containing nucleoside triphosphate hydrolases"/>
    <property type="match status" value="1"/>
</dbReference>
<dbReference type="SUPFAM" id="SSF55021">
    <property type="entry name" value="ACT-like"/>
    <property type="match status" value="1"/>
</dbReference>
<keyword evidence="2" id="KW-1003">Cell membrane</keyword>
<evidence type="ECO:0000256" key="7">
    <source>
        <dbReference type="ARBA" id="ARBA00023136"/>
    </source>
</evidence>
<feature type="domain" description="ABC transporter" evidence="8">
    <location>
        <begin position="2"/>
        <end position="242"/>
    </location>
</feature>
<dbReference type="EMBL" id="JBHUIY010000007">
    <property type="protein sequence ID" value="MFD2233211.1"/>
    <property type="molecule type" value="Genomic_DNA"/>
</dbReference>
<evidence type="ECO:0000313" key="10">
    <source>
        <dbReference type="Proteomes" id="UP001597296"/>
    </source>
</evidence>
<evidence type="ECO:0000313" key="9">
    <source>
        <dbReference type="EMBL" id="MFD2233211.1"/>
    </source>
</evidence>
<protein>
    <submittedName>
        <fullName evidence="9">Methionine ABC transporter ATP-binding protein</fullName>
    </submittedName>
</protein>
<evidence type="ECO:0000256" key="4">
    <source>
        <dbReference type="ARBA" id="ARBA00022840"/>
    </source>
</evidence>
<dbReference type="CDD" id="cd03258">
    <property type="entry name" value="ABC_MetN_methionine_transporter"/>
    <property type="match status" value="1"/>
</dbReference>
<gene>
    <name evidence="9" type="ORF">ACFSNB_05280</name>
</gene>
<proteinExistence type="predicted"/>
<dbReference type="GO" id="GO:0005524">
    <property type="term" value="F:ATP binding"/>
    <property type="evidence" value="ECO:0007669"/>
    <property type="project" value="UniProtKB-KW"/>
</dbReference>
<keyword evidence="4 9" id="KW-0067">ATP-binding</keyword>
<evidence type="ECO:0000256" key="3">
    <source>
        <dbReference type="ARBA" id="ARBA00022741"/>
    </source>
</evidence>
<keyword evidence="7" id="KW-0472">Membrane</keyword>
<dbReference type="InterPro" id="IPR041701">
    <property type="entry name" value="MetN_ABC"/>
</dbReference>
<dbReference type="PANTHER" id="PTHR43166:SF30">
    <property type="entry name" value="METHIONINE IMPORT ATP-BINDING PROTEIN METN"/>
    <property type="match status" value="1"/>
</dbReference>
<keyword evidence="3" id="KW-0547">Nucleotide-binding</keyword>
<dbReference type="InterPro" id="IPR003439">
    <property type="entry name" value="ABC_transporter-like_ATP-bd"/>
</dbReference>
<keyword evidence="10" id="KW-1185">Reference proteome</keyword>
<dbReference type="PROSITE" id="PS50893">
    <property type="entry name" value="ABC_TRANSPORTER_2"/>
    <property type="match status" value="1"/>
</dbReference>
<evidence type="ECO:0000256" key="6">
    <source>
        <dbReference type="ARBA" id="ARBA00022970"/>
    </source>
</evidence>
<evidence type="ECO:0000256" key="2">
    <source>
        <dbReference type="ARBA" id="ARBA00022475"/>
    </source>
</evidence>
<dbReference type="Gene3D" id="3.40.50.300">
    <property type="entry name" value="P-loop containing nucleotide triphosphate hydrolases"/>
    <property type="match status" value="1"/>
</dbReference>
<dbReference type="Pfam" id="PF09383">
    <property type="entry name" value="NIL"/>
    <property type="match status" value="1"/>
</dbReference>
<accession>A0ABW5CAH8</accession>
<evidence type="ECO:0000259" key="8">
    <source>
        <dbReference type="PROSITE" id="PS50893"/>
    </source>
</evidence>
<keyword evidence="1" id="KW-0813">Transport</keyword>
<dbReference type="Gene3D" id="3.30.70.260">
    <property type="match status" value="1"/>
</dbReference>
<keyword evidence="5" id="KW-1278">Translocase</keyword>
<evidence type="ECO:0000256" key="1">
    <source>
        <dbReference type="ARBA" id="ARBA00022448"/>
    </source>
</evidence>
<dbReference type="Proteomes" id="UP001597296">
    <property type="component" value="Unassembled WGS sequence"/>
</dbReference>
<dbReference type="PANTHER" id="PTHR43166">
    <property type="entry name" value="AMINO ACID IMPORT ATP-BINDING PROTEIN"/>
    <property type="match status" value="1"/>
</dbReference>
<evidence type="ECO:0000256" key="5">
    <source>
        <dbReference type="ARBA" id="ARBA00022967"/>
    </source>
</evidence>
<comment type="caution">
    <text evidence="9">The sequence shown here is derived from an EMBL/GenBank/DDBJ whole genome shotgun (WGS) entry which is preliminary data.</text>
</comment>
<dbReference type="InterPro" id="IPR018449">
    <property type="entry name" value="NIL_domain"/>
</dbReference>
<name>A0ABW5CAH8_9PROT</name>
<dbReference type="InterPro" id="IPR017871">
    <property type="entry name" value="ABC_transporter-like_CS"/>
</dbReference>
<dbReference type="InterPro" id="IPR045865">
    <property type="entry name" value="ACT-like_dom_sf"/>
</dbReference>
<organism evidence="9 10">
    <name type="scientific">Phaeospirillum tilakii</name>
    <dbReference type="NCBI Taxonomy" id="741673"/>
    <lineage>
        <taxon>Bacteria</taxon>
        <taxon>Pseudomonadati</taxon>
        <taxon>Pseudomonadota</taxon>
        <taxon>Alphaproteobacteria</taxon>
        <taxon>Rhodospirillales</taxon>
        <taxon>Rhodospirillaceae</taxon>
        <taxon>Phaeospirillum</taxon>
    </lineage>
</organism>
<dbReference type="InterPro" id="IPR050086">
    <property type="entry name" value="MetN_ABC_transporter-like"/>
</dbReference>
<dbReference type="RefSeq" id="WP_377314992.1">
    <property type="nucleotide sequence ID" value="NZ_JBHUIY010000007.1"/>
</dbReference>
<reference evidence="10" key="1">
    <citation type="journal article" date="2019" name="Int. J. Syst. Evol. Microbiol.">
        <title>The Global Catalogue of Microorganisms (GCM) 10K type strain sequencing project: providing services to taxonomists for standard genome sequencing and annotation.</title>
        <authorList>
            <consortium name="The Broad Institute Genomics Platform"/>
            <consortium name="The Broad Institute Genome Sequencing Center for Infectious Disease"/>
            <person name="Wu L."/>
            <person name="Ma J."/>
        </authorList>
    </citation>
    <scope>NUCLEOTIDE SEQUENCE [LARGE SCALE GENOMIC DNA]</scope>
    <source>
        <strain evidence="10">KCTC 15012</strain>
    </source>
</reference>
<sequence>MIAIEALEKAFPGPTGPVPVLRGIDLAIGKGEIFGIIGRSGAGKSTLVRCLNLLERPTAGRVVVGGREISALSGAALRAARHDIGMVFQHFNILSSRTVRDNVALPLELIGGLTRGQRLRRVDEMLELVGLADKAHAYPAQLSGGQKQRVGIARALASRPSVLLCDEATSALDPETTKSILALLSEINRALGLTVVLITHEMQVIKEIAHRVAVLDQGRVVEQGRVFDLFTQPAHPVTRALVREVLSLDLPESVAARLRHAPLTGPGLVVRITFTGPSAREPILSDLVRRFGLSINILHGQVDTIQDAPFGTLTVEVGGAEASLQAALDYVRLKSLKAEILGRVAAPDRAVA</sequence>
<dbReference type="PROSITE" id="PS00211">
    <property type="entry name" value="ABC_TRANSPORTER_1"/>
    <property type="match status" value="1"/>
</dbReference>
<dbReference type="InterPro" id="IPR003593">
    <property type="entry name" value="AAA+_ATPase"/>
</dbReference>